<dbReference type="PANTHER" id="PTHR37494:SF1">
    <property type="entry name" value="STAPHYLOCOCCUS AUREUS SURFACE PROTEIN A"/>
    <property type="match status" value="1"/>
</dbReference>
<evidence type="ECO:0000259" key="6">
    <source>
        <dbReference type="PROSITE" id="PS50853"/>
    </source>
</evidence>
<dbReference type="InterPro" id="IPR036116">
    <property type="entry name" value="FN3_sf"/>
</dbReference>
<feature type="region of interest" description="Disordered" evidence="3">
    <location>
        <begin position="462"/>
        <end position="488"/>
    </location>
</feature>
<reference evidence="7" key="1">
    <citation type="submission" date="2021-04" db="EMBL/GenBank/DDBJ databases">
        <authorList>
            <person name="Hartkoorn R.C."/>
            <person name="Beaudoing E."/>
            <person name="Hot D."/>
        </authorList>
    </citation>
    <scope>NUCLEOTIDE SEQUENCE</scope>
    <source>
        <strain evidence="7">NRRL B-16292</strain>
    </source>
</reference>
<keyword evidence="1" id="KW-0378">Hydrolase</keyword>
<feature type="domain" description="Fibronectin type-III" evidence="6">
    <location>
        <begin position="386"/>
        <end position="482"/>
    </location>
</feature>
<reference evidence="7" key="2">
    <citation type="submission" date="2022-09" db="EMBL/GenBank/DDBJ databases">
        <title>Biosynthetic gene clusters of Dactylosporangioum fulvum.</title>
        <authorList>
            <person name="Caradec T."/>
        </authorList>
    </citation>
    <scope>NUCLEOTIDE SEQUENCE</scope>
    <source>
        <strain evidence="7">NRRL B-16292</strain>
    </source>
</reference>
<accession>A0ABY5VN91</accession>
<feature type="transmembrane region" description="Helical" evidence="4">
    <location>
        <begin position="594"/>
        <end position="612"/>
    </location>
</feature>
<dbReference type="SUPFAM" id="SSF49313">
    <property type="entry name" value="Cadherin-like"/>
    <property type="match status" value="4"/>
</dbReference>
<dbReference type="Pfam" id="PF05345">
    <property type="entry name" value="He_PIG"/>
    <property type="match status" value="4"/>
</dbReference>
<protein>
    <submittedName>
        <fullName evidence="7">Ig domain-containing protein</fullName>
    </submittedName>
</protein>
<dbReference type="SMART" id="SM00736">
    <property type="entry name" value="CADG"/>
    <property type="match status" value="1"/>
</dbReference>
<dbReference type="InterPro" id="IPR003961">
    <property type="entry name" value="FN3_dom"/>
</dbReference>
<gene>
    <name evidence="7" type="ORF">Dfulv_28650</name>
</gene>
<organism evidence="7 8">
    <name type="scientific">Dactylosporangium fulvum</name>
    <dbReference type="NCBI Taxonomy" id="53359"/>
    <lineage>
        <taxon>Bacteria</taxon>
        <taxon>Bacillati</taxon>
        <taxon>Actinomycetota</taxon>
        <taxon>Actinomycetes</taxon>
        <taxon>Micromonosporales</taxon>
        <taxon>Micromonosporaceae</taxon>
        <taxon>Dactylosporangium</taxon>
    </lineage>
</organism>
<evidence type="ECO:0000256" key="1">
    <source>
        <dbReference type="ARBA" id="ARBA00023295"/>
    </source>
</evidence>
<keyword evidence="4" id="KW-1133">Transmembrane helix</keyword>
<dbReference type="SUPFAM" id="SSF49265">
    <property type="entry name" value="Fibronectin type III"/>
    <property type="match status" value="1"/>
</dbReference>
<keyword evidence="2" id="KW-0624">Polysaccharide degradation</keyword>
<name>A0ABY5VN91_9ACTN</name>
<dbReference type="InterPro" id="IPR006644">
    <property type="entry name" value="Cadg"/>
</dbReference>
<keyword evidence="1" id="KW-0326">Glycosidase</keyword>
<evidence type="ECO:0000256" key="4">
    <source>
        <dbReference type="SAM" id="Phobius"/>
    </source>
</evidence>
<evidence type="ECO:0000256" key="2">
    <source>
        <dbReference type="ARBA" id="ARBA00023326"/>
    </source>
</evidence>
<evidence type="ECO:0000256" key="3">
    <source>
        <dbReference type="SAM" id="MobiDB-lite"/>
    </source>
</evidence>
<keyword evidence="2" id="KW-0119">Carbohydrate metabolism</keyword>
<evidence type="ECO:0000313" key="7">
    <source>
        <dbReference type="EMBL" id="UWP79133.1"/>
    </source>
</evidence>
<evidence type="ECO:0000313" key="8">
    <source>
        <dbReference type="Proteomes" id="UP001059617"/>
    </source>
</evidence>
<keyword evidence="8" id="KW-1185">Reference proteome</keyword>
<keyword evidence="4" id="KW-0472">Membrane</keyword>
<dbReference type="InterPro" id="IPR015919">
    <property type="entry name" value="Cadherin-like_sf"/>
</dbReference>
<keyword evidence="4" id="KW-0812">Transmembrane</keyword>
<feature type="signal peptide" evidence="5">
    <location>
        <begin position="1"/>
        <end position="21"/>
    </location>
</feature>
<feature type="compositionally biased region" description="Low complexity" evidence="3">
    <location>
        <begin position="462"/>
        <end position="472"/>
    </location>
</feature>
<dbReference type="PANTHER" id="PTHR37494">
    <property type="entry name" value="HEMAGGLUTININ"/>
    <property type="match status" value="1"/>
</dbReference>
<dbReference type="Proteomes" id="UP001059617">
    <property type="component" value="Chromosome"/>
</dbReference>
<keyword evidence="5" id="KW-0732">Signal</keyword>
<sequence length="634" mass="62736">MRVAIALVALAPATIATPAMADGHRSRPKPPRVAEMTPDTLTDATEGVPYMQQLTSTAMPPVTFSITAGSLPTGMLLSPWGMLSGIPTATGSFNFTVFANSPFPLSVESKPYTLEVLSPAPTVTTTTLADATQGEPFTATVSATGGSTPYSWSLSSAAPPAWLMFDPATGVLSGTPPTSGTFTFTVQVTDANSATDTQVLTLTVNPSPLGITTTTAPGAVRGAAYSTTLAATGGVTPYTWSVHAGTLPAGLTLNPATGAISGTPTTAGTSNFTVEVADAASGTDTQALTITVGAAPLSITTTTLVAGKAGTAYSASLAATGGVAPYTWAVHAGNLPAGLTLNPATGAISGTPTAVGDSTFTVRVTDDDAVTDDQELSLQVAASTTPPQAPASVQAVAGTSAITVSWPASVASVSAPVTGYTARATPGPATCSTKVGDPAPLTCVLGAVAGVTYTVTVVADSDSGPSAASAPSNQVTVSAPQPPATVPATDLTLTTDQGDTATAAPGASIVVAGTGFAPYSTAKLAVYSAPQELKTVTTDGSGNFSTSVTVPSTLTSGKHTVVALGAAPDGSIRVMKLIITVTAGDTLAVTGDNITSLCASALMSIIIGMALLRLGRARRGRFTALLPTGAAHNF</sequence>
<evidence type="ECO:0000256" key="5">
    <source>
        <dbReference type="SAM" id="SignalP"/>
    </source>
</evidence>
<dbReference type="RefSeq" id="WP_259856660.1">
    <property type="nucleotide sequence ID" value="NZ_BAAAST010000100.1"/>
</dbReference>
<proteinExistence type="predicted"/>
<feature type="chain" id="PRO_5046800775" evidence="5">
    <location>
        <begin position="22"/>
        <end position="634"/>
    </location>
</feature>
<dbReference type="InterPro" id="IPR013783">
    <property type="entry name" value="Ig-like_fold"/>
</dbReference>
<dbReference type="PROSITE" id="PS50853">
    <property type="entry name" value="FN3"/>
    <property type="match status" value="1"/>
</dbReference>
<dbReference type="Gene3D" id="2.60.40.10">
    <property type="entry name" value="Immunoglobulins"/>
    <property type="match status" value="5"/>
</dbReference>
<dbReference type="EMBL" id="CP073720">
    <property type="protein sequence ID" value="UWP79133.1"/>
    <property type="molecule type" value="Genomic_DNA"/>
</dbReference>